<protein>
    <submittedName>
        <fullName evidence="1">Uncharacterized protein</fullName>
    </submittedName>
</protein>
<dbReference type="AlphaFoldDB" id="A0A101LX17"/>
<dbReference type="EMBL" id="LKAM01000009">
    <property type="protein sequence ID" value="KUM46892.1"/>
    <property type="molecule type" value="Genomic_DNA"/>
</dbReference>
<proteinExistence type="predicted"/>
<gene>
    <name evidence="1" type="ORF">ABT39_MTgene6347</name>
</gene>
<reference evidence="1" key="1">
    <citation type="journal article" date="2015" name="Genome Biol. Evol.">
        <title>Organellar Genomes of White Spruce (Picea glauca): Assembly and Annotation.</title>
        <authorList>
            <person name="Jackman S.D."/>
            <person name="Warren R.L."/>
            <person name="Gibb E.A."/>
            <person name="Vandervalk B.P."/>
            <person name="Mohamadi H."/>
            <person name="Chu J."/>
            <person name="Raymond A."/>
            <person name="Pleasance S."/>
            <person name="Coope R."/>
            <person name="Wildung M.R."/>
            <person name="Ritland C.E."/>
            <person name="Bousquet J."/>
            <person name="Jones S.J."/>
            <person name="Bohlmann J."/>
            <person name="Birol I."/>
        </authorList>
    </citation>
    <scope>NUCLEOTIDE SEQUENCE [LARGE SCALE GENOMIC DNA]</scope>
    <source>
        <tissue evidence="1">Flushing bud</tissue>
    </source>
</reference>
<accession>A0A101LX17</accession>
<evidence type="ECO:0000313" key="1">
    <source>
        <dbReference type="EMBL" id="KUM46892.1"/>
    </source>
</evidence>
<organism evidence="1">
    <name type="scientific">Picea glauca</name>
    <name type="common">White spruce</name>
    <name type="synonym">Pinus glauca</name>
    <dbReference type="NCBI Taxonomy" id="3330"/>
    <lineage>
        <taxon>Eukaryota</taxon>
        <taxon>Viridiplantae</taxon>
        <taxon>Streptophyta</taxon>
        <taxon>Embryophyta</taxon>
        <taxon>Tracheophyta</taxon>
        <taxon>Spermatophyta</taxon>
        <taxon>Pinopsida</taxon>
        <taxon>Pinidae</taxon>
        <taxon>Conifers I</taxon>
        <taxon>Pinales</taxon>
        <taxon>Pinaceae</taxon>
        <taxon>Picea</taxon>
    </lineage>
</organism>
<sequence length="71" mass="7781">MKKGILQRFTRLGRMTGYLDSYRASGPCFLSDVSTGSTAATELLALELQLQSIKLVLYSISADTFFKVLSA</sequence>
<comment type="caution">
    <text evidence="1">The sequence shown here is derived from an EMBL/GenBank/DDBJ whole genome shotgun (WGS) entry which is preliminary data.</text>
</comment>
<keyword evidence="1" id="KW-0496">Mitochondrion</keyword>
<name>A0A101LX17_PICGL</name>
<geneLocation type="mitochondrion" evidence="1"/>